<evidence type="ECO:0000313" key="2">
    <source>
        <dbReference type="Proteomes" id="UP000291236"/>
    </source>
</evidence>
<evidence type="ECO:0000313" key="1">
    <source>
        <dbReference type="EMBL" id="BBH53083.1"/>
    </source>
</evidence>
<dbReference type="RefSeq" id="WP_130608225.1">
    <property type="nucleotide sequence ID" value="NZ_AP019368.1"/>
</dbReference>
<dbReference type="Proteomes" id="UP000291236">
    <property type="component" value="Chromosome"/>
</dbReference>
<proteinExistence type="predicted"/>
<protein>
    <submittedName>
        <fullName evidence="1">Uncharacterized protein</fullName>
    </submittedName>
</protein>
<reference evidence="1 2" key="1">
    <citation type="submission" date="2018-12" db="EMBL/GenBank/DDBJ databases">
        <title>Rubrispira sanarue gen. nov., sp., nov., a member of the order Silvanigrellales, isolated from a brackish lake in Hamamatsu Japan.</title>
        <authorList>
            <person name="Maejima Y."/>
            <person name="Iino T."/>
            <person name="Muraguchi Y."/>
            <person name="Fukuda K."/>
            <person name="Nojiri H."/>
            <person name="Ohkuma M."/>
            <person name="Moriuchi R."/>
            <person name="Dohra H."/>
            <person name="Kimbara K."/>
            <person name="Shintani M."/>
        </authorList>
    </citation>
    <scope>NUCLEOTIDE SEQUENCE [LARGE SCALE GENOMIC DNA]</scope>
    <source>
        <strain evidence="1 2">RF1110005</strain>
    </source>
</reference>
<name>A0A4P2VIV5_FLUSA</name>
<dbReference type="AlphaFoldDB" id="A0A4P2VIV5"/>
<organism evidence="1 2">
    <name type="scientific">Fluviispira sanaruensis</name>
    <dbReference type="NCBI Taxonomy" id="2493639"/>
    <lineage>
        <taxon>Bacteria</taxon>
        <taxon>Pseudomonadati</taxon>
        <taxon>Bdellovibrionota</taxon>
        <taxon>Oligoflexia</taxon>
        <taxon>Silvanigrellales</taxon>
        <taxon>Silvanigrellaceae</taxon>
        <taxon>Fluviispira</taxon>
    </lineage>
</organism>
<sequence length="87" mass="9901">MSKTTVTGKKICNNDIEKWDNGFVSRKLLESALDLFISLEPKVQSSLTSNEEYKSNCELNKDLIEKAEQILVEYGMQISVLSQKDSR</sequence>
<gene>
    <name evidence="1" type="ORF">JCM31447_15260</name>
</gene>
<dbReference type="EMBL" id="AP019368">
    <property type="protein sequence ID" value="BBH53083.1"/>
    <property type="molecule type" value="Genomic_DNA"/>
</dbReference>
<accession>A0A4P2VIV5</accession>
<dbReference type="KEGG" id="sbf:JCM31447_15260"/>
<keyword evidence="2" id="KW-1185">Reference proteome</keyword>